<dbReference type="InterPro" id="IPR016039">
    <property type="entry name" value="Thiolase-like"/>
</dbReference>
<dbReference type="SMART" id="SM00827">
    <property type="entry name" value="PKS_AT"/>
    <property type="match status" value="1"/>
</dbReference>
<dbReference type="SUPFAM" id="SSF52151">
    <property type="entry name" value="FabD/lysophospholipase-like"/>
    <property type="match status" value="1"/>
</dbReference>
<evidence type="ECO:0000256" key="5">
    <source>
        <dbReference type="ARBA" id="ARBA00022553"/>
    </source>
</evidence>
<evidence type="ECO:0000256" key="12">
    <source>
        <dbReference type="ARBA" id="ARBA00023098"/>
    </source>
</evidence>
<evidence type="ECO:0000256" key="14">
    <source>
        <dbReference type="ARBA" id="ARBA00023268"/>
    </source>
</evidence>
<dbReference type="Pfam" id="PF13602">
    <property type="entry name" value="ADH_zinc_N_2"/>
    <property type="match status" value="1"/>
</dbReference>
<dbReference type="Gene3D" id="3.40.47.10">
    <property type="match status" value="1"/>
</dbReference>
<feature type="region of interest" description="N-terminal hotdog fold" evidence="16">
    <location>
        <begin position="836"/>
        <end position="959"/>
    </location>
</feature>
<evidence type="ECO:0000256" key="16">
    <source>
        <dbReference type="PROSITE-ProRule" id="PRU01363"/>
    </source>
</evidence>
<evidence type="ECO:0000256" key="10">
    <source>
        <dbReference type="ARBA" id="ARBA00023002"/>
    </source>
</evidence>
<evidence type="ECO:0000256" key="2">
    <source>
        <dbReference type="ARBA" id="ARBA00018769"/>
    </source>
</evidence>
<evidence type="ECO:0000256" key="7">
    <source>
        <dbReference type="ARBA" id="ARBA00022801"/>
    </source>
</evidence>
<dbReference type="Pfam" id="PF00698">
    <property type="entry name" value="Acyl_transf_1"/>
    <property type="match status" value="1"/>
</dbReference>
<keyword evidence="11" id="KW-0520">NAD</keyword>
<dbReference type="Gene3D" id="3.40.366.10">
    <property type="entry name" value="Malonyl-Coenzyme A Acyl Carrier Protein, domain 2"/>
    <property type="match status" value="1"/>
</dbReference>
<dbReference type="InterPro" id="IPR049900">
    <property type="entry name" value="PKS_mFAS_DH"/>
</dbReference>
<dbReference type="PROSITE" id="PS52019">
    <property type="entry name" value="PKS_MFAS_DH"/>
    <property type="match status" value="1"/>
</dbReference>
<dbReference type="InterPro" id="IPR050091">
    <property type="entry name" value="PKS_NRPS_Biosynth_Enz"/>
</dbReference>
<protein>
    <recommendedName>
        <fullName evidence="2">Fatty acid synthase</fullName>
        <ecNumber evidence="1">2.3.1.85</ecNumber>
    </recommendedName>
</protein>
<evidence type="ECO:0000259" key="20">
    <source>
        <dbReference type="PROSITE" id="PS52019"/>
    </source>
</evidence>
<dbReference type="SMART" id="SM00822">
    <property type="entry name" value="PKS_KR"/>
    <property type="match status" value="1"/>
</dbReference>
<dbReference type="Pfam" id="PF16197">
    <property type="entry name" value="KAsynt_C_assoc"/>
    <property type="match status" value="1"/>
</dbReference>
<reference evidence="21" key="1">
    <citation type="submission" date="2025-05" db="UniProtKB">
        <authorList>
            <consortium name="EnsemblMetazoa"/>
        </authorList>
    </citation>
    <scope>IDENTIFICATION</scope>
</reference>
<dbReference type="Gene3D" id="3.10.129.110">
    <property type="entry name" value="Polyketide synthase dehydratase"/>
    <property type="match status" value="1"/>
</dbReference>
<dbReference type="InterPro" id="IPR036291">
    <property type="entry name" value="NAD(P)-bd_dom_sf"/>
</dbReference>
<evidence type="ECO:0000313" key="21">
    <source>
        <dbReference type="EnsemblMetazoa" id="XP_028145536.2"/>
    </source>
</evidence>
<evidence type="ECO:0000256" key="4">
    <source>
        <dbReference type="ARBA" id="ARBA00022516"/>
    </source>
</evidence>
<dbReference type="CDD" id="cd05195">
    <property type="entry name" value="enoyl_red"/>
    <property type="match status" value="1"/>
</dbReference>
<evidence type="ECO:0000313" key="22">
    <source>
        <dbReference type="Proteomes" id="UP001652700"/>
    </source>
</evidence>
<dbReference type="SUPFAM" id="SSF47336">
    <property type="entry name" value="ACP-like"/>
    <property type="match status" value="1"/>
</dbReference>
<dbReference type="EnsemblMetazoa" id="XM_028289735.2">
    <property type="protein sequence ID" value="XP_028145536.2"/>
    <property type="gene ID" value="LOC114339102"/>
</dbReference>
<keyword evidence="4" id="KW-0444">Lipid biosynthesis</keyword>
<dbReference type="InterPro" id="IPR014031">
    <property type="entry name" value="Ketoacyl_synth_C"/>
</dbReference>
<feature type="active site" description="Proton acceptor; for dehydratase activity" evidence="16">
    <location>
        <position position="870"/>
    </location>
</feature>
<dbReference type="Pfam" id="PF08659">
    <property type="entry name" value="KR"/>
    <property type="match status" value="1"/>
</dbReference>
<dbReference type="Gene3D" id="3.30.70.3290">
    <property type="match status" value="1"/>
</dbReference>
<dbReference type="SUPFAM" id="SSF55048">
    <property type="entry name" value="Probable ACP-binding domain of malonyl-CoA ACP transacylase"/>
    <property type="match status" value="1"/>
</dbReference>
<keyword evidence="14" id="KW-0511">Multifunctional enzyme</keyword>
<proteinExistence type="predicted"/>
<evidence type="ECO:0000256" key="9">
    <source>
        <dbReference type="ARBA" id="ARBA00022857"/>
    </source>
</evidence>
<dbReference type="InterPro" id="IPR049552">
    <property type="entry name" value="PKS_DH_N"/>
</dbReference>
<dbReference type="InterPro" id="IPR014030">
    <property type="entry name" value="Ketoacyl_synth_N"/>
</dbReference>
<feature type="active site" description="Proton donor; for dehydratase activity" evidence="16">
    <location>
        <position position="1021"/>
    </location>
</feature>
<dbReference type="InterPro" id="IPR016036">
    <property type="entry name" value="Malonyl_transacylase_ACP-bd"/>
</dbReference>
<dbReference type="InterPro" id="IPR013968">
    <property type="entry name" value="PKS_KR"/>
</dbReference>
<keyword evidence="6" id="KW-0808">Transferase</keyword>
<name>A0ABM5IWL1_DIAVI</name>
<dbReference type="PANTHER" id="PTHR43775">
    <property type="entry name" value="FATTY ACID SYNTHASE"/>
    <property type="match status" value="1"/>
</dbReference>
<dbReference type="RefSeq" id="XP_028145536.2">
    <property type="nucleotide sequence ID" value="XM_028289735.2"/>
</dbReference>
<keyword evidence="3" id="KW-0596">Phosphopantetheine</keyword>
<keyword evidence="13" id="KW-0275">Fatty acid biosynthesis</keyword>
<dbReference type="InterPro" id="IPR057326">
    <property type="entry name" value="KR_dom"/>
</dbReference>
<dbReference type="PROSITE" id="PS50075">
    <property type="entry name" value="CARRIER"/>
    <property type="match status" value="1"/>
</dbReference>
<dbReference type="InterPro" id="IPR011032">
    <property type="entry name" value="GroES-like_sf"/>
</dbReference>
<dbReference type="SMART" id="SM00829">
    <property type="entry name" value="PKS_ER"/>
    <property type="match status" value="1"/>
</dbReference>
<dbReference type="PANTHER" id="PTHR43775:SF7">
    <property type="entry name" value="FATTY ACID SYNTHASE"/>
    <property type="match status" value="1"/>
</dbReference>
<feature type="coiled-coil region" evidence="17">
    <location>
        <begin position="426"/>
        <end position="453"/>
    </location>
</feature>
<accession>A0ABM5IWL1</accession>
<evidence type="ECO:0000256" key="15">
    <source>
        <dbReference type="ARBA" id="ARBA00044883"/>
    </source>
</evidence>
<dbReference type="Gene3D" id="3.90.180.10">
    <property type="entry name" value="Medium-chain alcohol dehydrogenases, catalytic domain"/>
    <property type="match status" value="1"/>
</dbReference>
<keyword evidence="8" id="KW-0276">Fatty acid metabolism</keyword>
<evidence type="ECO:0000259" key="19">
    <source>
        <dbReference type="PROSITE" id="PS52004"/>
    </source>
</evidence>
<evidence type="ECO:0000256" key="3">
    <source>
        <dbReference type="ARBA" id="ARBA00022450"/>
    </source>
</evidence>
<dbReference type="Gene3D" id="3.40.50.720">
    <property type="entry name" value="NAD(P)-binding Rossmann-like Domain"/>
    <property type="match status" value="1"/>
</dbReference>
<dbReference type="Pfam" id="PF00550">
    <property type="entry name" value="PP-binding"/>
    <property type="match status" value="1"/>
</dbReference>
<organism evidence="21 22">
    <name type="scientific">Diabrotica virgifera virgifera</name>
    <name type="common">western corn rootworm</name>
    <dbReference type="NCBI Taxonomy" id="50390"/>
    <lineage>
        <taxon>Eukaryota</taxon>
        <taxon>Metazoa</taxon>
        <taxon>Ecdysozoa</taxon>
        <taxon>Arthropoda</taxon>
        <taxon>Hexapoda</taxon>
        <taxon>Insecta</taxon>
        <taxon>Pterygota</taxon>
        <taxon>Neoptera</taxon>
        <taxon>Endopterygota</taxon>
        <taxon>Coleoptera</taxon>
        <taxon>Polyphaga</taxon>
        <taxon>Cucujiformia</taxon>
        <taxon>Chrysomeloidea</taxon>
        <taxon>Chrysomelidae</taxon>
        <taxon>Galerucinae</taxon>
        <taxon>Diabroticina</taxon>
        <taxon>Diabroticites</taxon>
        <taxon>Diabrotica</taxon>
    </lineage>
</organism>
<dbReference type="InterPro" id="IPR049391">
    <property type="entry name" value="FAS_pseudo-KR"/>
</dbReference>
<keyword evidence="7" id="KW-0378">Hydrolase</keyword>
<dbReference type="Pfam" id="PF21149">
    <property type="entry name" value="FAS_pseudo-KR"/>
    <property type="match status" value="1"/>
</dbReference>
<evidence type="ECO:0000256" key="6">
    <source>
        <dbReference type="ARBA" id="ARBA00022679"/>
    </source>
</evidence>
<dbReference type="Pfam" id="PF21089">
    <property type="entry name" value="PKS_DH_N"/>
    <property type="match status" value="1"/>
</dbReference>
<dbReference type="InterPro" id="IPR001227">
    <property type="entry name" value="Ac_transferase_dom_sf"/>
</dbReference>
<dbReference type="InterPro" id="IPR016035">
    <property type="entry name" value="Acyl_Trfase/lysoPLipase"/>
</dbReference>
<keyword evidence="10" id="KW-0560">Oxidoreductase</keyword>
<dbReference type="Pfam" id="PF00109">
    <property type="entry name" value="ketoacyl-synt"/>
    <property type="match status" value="1"/>
</dbReference>
<dbReference type="SUPFAM" id="SSF51735">
    <property type="entry name" value="NAD(P)-binding Rossmann-fold domains"/>
    <property type="match status" value="2"/>
</dbReference>
<dbReference type="CDD" id="cd00833">
    <property type="entry name" value="PKS"/>
    <property type="match status" value="1"/>
</dbReference>
<dbReference type="InterPro" id="IPR009081">
    <property type="entry name" value="PP-bd_ACP"/>
</dbReference>
<evidence type="ECO:0000259" key="18">
    <source>
        <dbReference type="PROSITE" id="PS50075"/>
    </source>
</evidence>
<dbReference type="PROSITE" id="PS52004">
    <property type="entry name" value="KS3_2"/>
    <property type="match status" value="1"/>
</dbReference>
<dbReference type="Gene3D" id="1.10.1200.10">
    <property type="entry name" value="ACP-like"/>
    <property type="match status" value="1"/>
</dbReference>
<feature type="domain" description="Ketosynthase family 3 (KS3)" evidence="19">
    <location>
        <begin position="4"/>
        <end position="405"/>
    </location>
</feature>
<dbReference type="SMART" id="SM00825">
    <property type="entry name" value="PKS_KS"/>
    <property type="match status" value="1"/>
</dbReference>
<dbReference type="InterPro" id="IPR036736">
    <property type="entry name" value="ACP-like_sf"/>
</dbReference>
<keyword evidence="9" id="KW-0521">NADP</keyword>
<evidence type="ECO:0000256" key="11">
    <source>
        <dbReference type="ARBA" id="ARBA00023027"/>
    </source>
</evidence>
<keyword evidence="5" id="KW-0597">Phosphoprotein</keyword>
<evidence type="ECO:0000256" key="17">
    <source>
        <dbReference type="SAM" id="Coils"/>
    </source>
</evidence>
<evidence type="ECO:0000256" key="1">
    <source>
        <dbReference type="ARBA" id="ARBA00012873"/>
    </source>
</evidence>
<dbReference type="EnsemblMetazoa" id="XM_028289736.2">
    <property type="protein sequence ID" value="XP_028145537.2"/>
    <property type="gene ID" value="LOC114339102"/>
</dbReference>
<dbReference type="RefSeq" id="XP_028145537.2">
    <property type="nucleotide sequence ID" value="XM_028289736.2"/>
</dbReference>
<dbReference type="Proteomes" id="UP001652700">
    <property type="component" value="Unplaced"/>
</dbReference>
<dbReference type="EC" id="2.3.1.85" evidence="1"/>
<feature type="region of interest" description="C-terminal hotdog fold" evidence="16">
    <location>
        <begin position="972"/>
        <end position="1113"/>
    </location>
</feature>
<dbReference type="SUPFAM" id="SSF53901">
    <property type="entry name" value="Thiolase-like"/>
    <property type="match status" value="1"/>
</dbReference>
<sequence>MKDQDEIVISGASGHFPNCSNFEELKEALIGGYDLLSDSPRYDLSFKGISGRTGQVNDIDKFDASFFEMHPKWAEYTDPRHRILLETVFEAIIDAGYNPKELRGTKTGVFVGMAMALISEENTNVRDSEGHSFMGNSPFHAANRISYNFDFKGPSYTLDNACCTSLFALTNAFRLLQIGDIDYAIVGGTHLNLHPNDAEHFCFLQLISKHACQTFSKNRDGFIMSEAVVAYLIERKSTCRRMYATVLGAKNNIDGYKKDGLIHPSSETQSALLQEVIQDSGLNIEEVEYVELHGTGTPVGDLIECQTLVSAFEKRHKPLLVGSIKSRLGHSETASGLVGVAKVLLTMETGIIAANLHMDPVDTDLPGIGTGKLQIVKENIDYKDGAIGINSFGIGGSNVHVILKPNPKKSTLLPIQTYQQRLVQISGRTEEAVDFLLDEIEQSENEIEFLGLLDEIHKYNVDGHPYRGYTILGNNPTREISKIKSTKRPIWFIYSGMGSQWVGMGKDLMAIEIFRNTFKRCAYAMKEYHIDLMDAVMNPTADTYEDIEVCFSAIMAVSVSLTDVLTSLGIVPDHIAGHSLGEIGCAYANGDLTPEQAVLIAYSRGYACKRTELPLGQMASIGLSKEKVRVILPDDIFMACHNSKDNVTITGPQASVRRFVDELSKRGVFTRLVETANIAFHSKYLMDADKLMMEFGRKIIPNPQPRSKKWISTSVSPDQRSEEWADLNGPEYHKNNLMSPVRFDEIYEHIEKNAIIIEISPHGLLKSVIKREIGPDNTLICLSDRGVADQEQFLLSAIGKIYNAGAQPNLTKLYKGVTFPVSRGTKMLSPLVKWDHSSSWRVPLWKNEDCFGKIISVNLTNEKYAFLTGHNVDGRTLMPAMGYLVLVWEVVAELHSKKFTELPVVIENIKFLRSTVLSEQENAEFLVNVMRATGNFEIHESGSLVVSGKISVPKDISKKYITDKLYSGPSSGVILQREDFYKELGMRMLLLAEDFQSVKQIDIDSTDALIEWKDNVTCFLDGMLQLMIPINRPRELTVPQSITRLIIDPELLFKDCDDKYRPVKQNKCLDVIQTKGIEMFGAKVVIAPRRQKIQSDPLLQSYQFVSYISPLNDKYDLDISLDIALQIIFQNIDGYNRNLTMIELLTQKHKLSEEFNYKIKEIINKQILTEVKYLNMELKDVEDKADVFIIDKVLLKSYLDDFHKSLNTNGFVLYWGKLMRVPNDLDLIFQTPNISLLRLKASFPENHEVVKISTSSFEWLNRLVRVAQSNEEEKTIWLYSQNEEFSGIMGLERCLVSENLKVAIKSIWINQQATLFSINDDGYKNQLSKRLNLNVFRENTWGTYVHFPINETEKKLINSAEVSLQTVGNLASLCWIEKRLFGINKEHLDLIVNVKYLALNFKDVLVATGTLQSIRGTAPRENPVDIGFEFSGYTKSGKRVFGFLSGISFSTQCRVEPELIWEVPEAWSLEDAATVSVVYTTCYYAMFIRGQMERGESILIHAGTGGIGLAAISIALSLKATVFTTVGSKEKKEFLLKRFPQLEESHIGNSRDPTFYNLIKTKTKGRGVDLVLNSLSGELFTSSLDCLAGGGRFLEIGKADLLKGTTIDSGIFLSNGSFHGVMLDTLLAESREIKSKINRILSDGIASGVVRPLPASVFNDTDLESAWRYLASGKHKGKVLIKIEDEKSPEASIVSAYPKITFDPEKVYIIVGGLGGMGLELANWMITKGVRKIILNTRRPIWNGYQQYLCERWERIKNTIIKITLDDTTTLAGTENLIAGAQTYGAIEGIFHTALVLRDATIEKQTISNFEDVFKAKVSSAKNLDAVSRKHCPLLKYFVMFSSMTAGRGNIGQTNYGMANATLENICEIRRRDLLPGLAVQWGPIADVGVLSGESYKNKNKKVMGLIPQKVSSCLNALETLMLQDVVVGASIVLPDADKAVQSVTKKTPATAVANILRIENLDAVDTSKSLYQFGLDSLMTSEIKQTLYRNFQLEIELEEIKELTFDYLIGLQEETSDTKFKIFRKQSIFTLNTLTEFANQYKAKNS</sequence>
<dbReference type="Pfam" id="PF02801">
    <property type="entry name" value="Ketoacyl-synt_C"/>
    <property type="match status" value="1"/>
</dbReference>
<dbReference type="InterPro" id="IPR032821">
    <property type="entry name" value="PKS_assoc"/>
</dbReference>
<dbReference type="InterPro" id="IPR020841">
    <property type="entry name" value="PKS_Beta-ketoAc_synthase_dom"/>
</dbReference>
<keyword evidence="17" id="KW-0175">Coiled coil</keyword>
<feature type="domain" description="PKS/mFAS DH" evidence="20">
    <location>
        <begin position="836"/>
        <end position="1113"/>
    </location>
</feature>
<dbReference type="GeneID" id="114339102"/>
<feature type="domain" description="Carrier" evidence="18">
    <location>
        <begin position="1943"/>
        <end position="2020"/>
    </location>
</feature>
<dbReference type="InterPro" id="IPR042104">
    <property type="entry name" value="PKS_dehydratase_sf"/>
</dbReference>
<comment type="catalytic activity">
    <reaction evidence="15">
        <text>acetyl-CoA + n malonyl-CoA + 2n NADPH + 2n H(+) = a long-chain fatty acid + (n+1) CoA + n CO2 + 2n NADP(+).</text>
        <dbReference type="EC" id="2.3.1.85"/>
    </reaction>
</comment>
<dbReference type="InterPro" id="IPR020843">
    <property type="entry name" value="ER"/>
</dbReference>
<dbReference type="InterPro" id="IPR014043">
    <property type="entry name" value="Acyl_transferase_dom"/>
</dbReference>
<keyword evidence="22" id="KW-1185">Reference proteome</keyword>
<dbReference type="SUPFAM" id="SSF50129">
    <property type="entry name" value="GroES-like"/>
    <property type="match status" value="1"/>
</dbReference>
<evidence type="ECO:0000256" key="8">
    <source>
        <dbReference type="ARBA" id="ARBA00022832"/>
    </source>
</evidence>
<keyword evidence="12" id="KW-0443">Lipid metabolism</keyword>
<evidence type="ECO:0000256" key="13">
    <source>
        <dbReference type="ARBA" id="ARBA00023160"/>
    </source>
</evidence>